<organism evidence="2 3">
    <name type="scientific">Truncatella angustata</name>
    <dbReference type="NCBI Taxonomy" id="152316"/>
    <lineage>
        <taxon>Eukaryota</taxon>
        <taxon>Fungi</taxon>
        <taxon>Dikarya</taxon>
        <taxon>Ascomycota</taxon>
        <taxon>Pezizomycotina</taxon>
        <taxon>Sordariomycetes</taxon>
        <taxon>Xylariomycetidae</taxon>
        <taxon>Amphisphaeriales</taxon>
        <taxon>Sporocadaceae</taxon>
        <taxon>Truncatella</taxon>
    </lineage>
</organism>
<name>A0A9P8UMF1_9PEZI</name>
<dbReference type="InterPro" id="IPR036047">
    <property type="entry name" value="F-box-like_dom_sf"/>
</dbReference>
<dbReference type="RefSeq" id="XP_045959614.1">
    <property type="nucleotide sequence ID" value="XM_046102453.1"/>
</dbReference>
<accession>A0A9P8UMF1</accession>
<sequence length="348" mass="39693">MPDGLPVRQAYVGPAIRVICSQAIILSQIKEISRTVRFDRNKMMSSKSSTITSAAAERVALTPELMELIFLDTDLRTLLVSAQRVCKTWNGIIQSSRQIQCAMFFEPIAPSTDEEITQGRTINPLLADRFPSFFTTARNTIKRTADEEFLQENIKFNGENEPFTFMDDPPRGSTSKRRGPKTVQPTTKRDAFLRTGSSWRRMLPQQPAAPNVGLIEVRGPCERSWYSDVIKPKPEAGSVVTMGMLYDMVYRFMGQKGDKSKFCVYWRNAKKDKSHDFSQWYGRCREEYGILADWPDDIGIVVIRNACNNGDWNNSVQSMASLDAKYKPQEMVLYNPELLYKDGEDWFG</sequence>
<evidence type="ECO:0000313" key="3">
    <source>
        <dbReference type="Proteomes" id="UP000758603"/>
    </source>
</evidence>
<dbReference type="SUPFAM" id="SSF81383">
    <property type="entry name" value="F-box domain"/>
    <property type="match status" value="1"/>
</dbReference>
<comment type="caution">
    <text evidence="2">The sequence shown here is derived from an EMBL/GenBank/DDBJ whole genome shotgun (WGS) entry which is preliminary data.</text>
</comment>
<dbReference type="Proteomes" id="UP000758603">
    <property type="component" value="Unassembled WGS sequence"/>
</dbReference>
<dbReference type="GeneID" id="70131345"/>
<proteinExistence type="predicted"/>
<protein>
    <recommendedName>
        <fullName evidence="4">F-box domain-containing protein</fullName>
    </recommendedName>
</protein>
<reference evidence="2" key="1">
    <citation type="journal article" date="2021" name="Nat. Commun.">
        <title>Genetic determinants of endophytism in the Arabidopsis root mycobiome.</title>
        <authorList>
            <person name="Mesny F."/>
            <person name="Miyauchi S."/>
            <person name="Thiergart T."/>
            <person name="Pickel B."/>
            <person name="Atanasova L."/>
            <person name="Karlsson M."/>
            <person name="Huettel B."/>
            <person name="Barry K.W."/>
            <person name="Haridas S."/>
            <person name="Chen C."/>
            <person name="Bauer D."/>
            <person name="Andreopoulos W."/>
            <person name="Pangilinan J."/>
            <person name="LaButti K."/>
            <person name="Riley R."/>
            <person name="Lipzen A."/>
            <person name="Clum A."/>
            <person name="Drula E."/>
            <person name="Henrissat B."/>
            <person name="Kohler A."/>
            <person name="Grigoriev I.V."/>
            <person name="Martin F.M."/>
            <person name="Hacquard S."/>
        </authorList>
    </citation>
    <scope>NUCLEOTIDE SEQUENCE</scope>
    <source>
        <strain evidence="2">MPI-SDFR-AT-0073</strain>
    </source>
</reference>
<feature type="region of interest" description="Disordered" evidence="1">
    <location>
        <begin position="160"/>
        <end position="187"/>
    </location>
</feature>
<dbReference type="EMBL" id="JAGPXC010000003">
    <property type="protein sequence ID" value="KAH6655349.1"/>
    <property type="molecule type" value="Genomic_DNA"/>
</dbReference>
<dbReference type="AlphaFoldDB" id="A0A9P8UMF1"/>
<gene>
    <name evidence="2" type="ORF">BKA67DRAFT_560424</name>
</gene>
<keyword evidence="3" id="KW-1185">Reference proteome</keyword>
<evidence type="ECO:0000256" key="1">
    <source>
        <dbReference type="SAM" id="MobiDB-lite"/>
    </source>
</evidence>
<evidence type="ECO:0000313" key="2">
    <source>
        <dbReference type="EMBL" id="KAH6655349.1"/>
    </source>
</evidence>
<evidence type="ECO:0008006" key="4">
    <source>
        <dbReference type="Google" id="ProtNLM"/>
    </source>
</evidence>
<dbReference type="OrthoDB" id="3800738at2759"/>